<comment type="caution">
    <text evidence="1">The sequence shown here is derived from an EMBL/GenBank/DDBJ whole genome shotgun (WGS) entry which is preliminary data.</text>
</comment>
<keyword evidence="2" id="KW-1185">Reference proteome</keyword>
<accession>A0A4R2HRQ2</accession>
<dbReference type="EMBL" id="SLWN01000002">
    <property type="protein sequence ID" value="TCO33971.1"/>
    <property type="molecule type" value="Genomic_DNA"/>
</dbReference>
<evidence type="ECO:0000313" key="1">
    <source>
        <dbReference type="EMBL" id="TCO33971.1"/>
    </source>
</evidence>
<name>A0A4R2HRQ2_9ACTN</name>
<gene>
    <name evidence="1" type="ORF">EV652_10235</name>
</gene>
<reference evidence="1 2" key="1">
    <citation type="journal article" date="2015" name="Stand. Genomic Sci.">
        <title>Genomic Encyclopedia of Bacterial and Archaeal Type Strains, Phase III: the genomes of soil and plant-associated and newly described type strains.</title>
        <authorList>
            <person name="Whitman W.B."/>
            <person name="Woyke T."/>
            <person name="Klenk H.P."/>
            <person name="Zhou Y."/>
            <person name="Lilburn T.G."/>
            <person name="Beck B.J."/>
            <person name="De Vos P."/>
            <person name="Vandamme P."/>
            <person name="Eisen J.A."/>
            <person name="Garrity G."/>
            <person name="Hugenholtz P."/>
            <person name="Kyrpides N.C."/>
        </authorList>
    </citation>
    <scope>NUCLEOTIDE SEQUENCE [LARGE SCALE GENOMIC DNA]</scope>
    <source>
        <strain evidence="1 2">VKM Ac-2572</strain>
    </source>
</reference>
<dbReference type="RefSeq" id="WP_255512570.1">
    <property type="nucleotide sequence ID" value="NZ_SLWN01000002.1"/>
</dbReference>
<proteinExistence type="predicted"/>
<dbReference type="AlphaFoldDB" id="A0A4R2HRQ2"/>
<sequence>MGTLRRGEQALGGVQRKAEDKARSGFLRALSSNAALCPPSAAQ</sequence>
<organism evidence="1 2">
    <name type="scientific">Kribbella steppae</name>
    <dbReference type="NCBI Taxonomy" id="2512223"/>
    <lineage>
        <taxon>Bacteria</taxon>
        <taxon>Bacillati</taxon>
        <taxon>Actinomycetota</taxon>
        <taxon>Actinomycetes</taxon>
        <taxon>Propionibacteriales</taxon>
        <taxon>Kribbellaceae</taxon>
        <taxon>Kribbella</taxon>
    </lineage>
</organism>
<protein>
    <submittedName>
        <fullName evidence="1">Uncharacterized protein</fullName>
    </submittedName>
</protein>
<dbReference type="Proteomes" id="UP000294508">
    <property type="component" value="Unassembled WGS sequence"/>
</dbReference>
<evidence type="ECO:0000313" key="2">
    <source>
        <dbReference type="Proteomes" id="UP000294508"/>
    </source>
</evidence>